<gene>
    <name evidence="4" type="ORF">GCM10009754_82380</name>
</gene>
<keyword evidence="5" id="KW-1185">Reference proteome</keyword>
<reference evidence="5" key="1">
    <citation type="journal article" date="2019" name="Int. J. Syst. Evol. Microbiol.">
        <title>The Global Catalogue of Microorganisms (GCM) 10K type strain sequencing project: providing services to taxonomists for standard genome sequencing and annotation.</title>
        <authorList>
            <consortium name="The Broad Institute Genomics Platform"/>
            <consortium name="The Broad Institute Genome Sequencing Center for Infectious Disease"/>
            <person name="Wu L."/>
            <person name="Ma J."/>
        </authorList>
    </citation>
    <scope>NUCLEOTIDE SEQUENCE [LARGE SCALE GENOMIC DNA]</scope>
    <source>
        <strain evidence="5">JCM 14545</strain>
    </source>
</reference>
<dbReference type="PANTHER" id="PTHR12304:SF4">
    <property type="entry name" value="URIDINE NUCLEOSIDASE"/>
    <property type="match status" value="1"/>
</dbReference>
<evidence type="ECO:0000256" key="2">
    <source>
        <dbReference type="ARBA" id="ARBA00023295"/>
    </source>
</evidence>
<feature type="domain" description="Inosine/uridine-preferring nucleoside hydrolase" evidence="3">
    <location>
        <begin position="9"/>
        <end position="293"/>
    </location>
</feature>
<dbReference type="InterPro" id="IPR023186">
    <property type="entry name" value="IUNH"/>
</dbReference>
<evidence type="ECO:0000313" key="5">
    <source>
        <dbReference type="Proteomes" id="UP001501116"/>
    </source>
</evidence>
<evidence type="ECO:0000313" key="4">
    <source>
        <dbReference type="EMBL" id="GAA1991351.1"/>
    </source>
</evidence>
<dbReference type="RefSeq" id="WP_344431278.1">
    <property type="nucleotide sequence ID" value="NZ_BAAANN010000059.1"/>
</dbReference>
<protein>
    <recommendedName>
        <fullName evidence="3">Inosine/uridine-preferring nucleoside hydrolase domain-containing protein</fullName>
    </recommendedName>
</protein>
<dbReference type="PANTHER" id="PTHR12304">
    <property type="entry name" value="INOSINE-URIDINE PREFERRING NUCLEOSIDE HYDROLASE"/>
    <property type="match status" value="1"/>
</dbReference>
<organism evidence="4 5">
    <name type="scientific">Amycolatopsis minnesotensis</name>
    <dbReference type="NCBI Taxonomy" id="337894"/>
    <lineage>
        <taxon>Bacteria</taxon>
        <taxon>Bacillati</taxon>
        <taxon>Actinomycetota</taxon>
        <taxon>Actinomycetes</taxon>
        <taxon>Pseudonocardiales</taxon>
        <taxon>Pseudonocardiaceae</taxon>
        <taxon>Amycolatopsis</taxon>
    </lineage>
</organism>
<dbReference type="Pfam" id="PF01156">
    <property type="entry name" value="IU_nuc_hydro"/>
    <property type="match status" value="1"/>
</dbReference>
<sequence>MPDHRPAPLIVDTDGGLDDALAIVLLARSPQVKLAGISSVHGNVAAAAAAANSARLLELLGDYTTPVALGASTPLDQPLHLAHPNDLLRRAIGRPRRRTPATSPAADQIVTLAEEHAGALDLLTLGPLTNIANALRLAPELPRLLRRVVVMGGSFDGGNITEHAEANVHHDPEAADEVFAAGFSLTVVPLDVTRTAIATRSWLRALVSAAPQRRMKAAAALGLLAASGKKGPQLRMHDALAAAVLLDRQVTTDHHVSPVVVALDGDRRGETTAVTGDRRPATIVRAADVDRFRARLLEALSGSPAGTDSVQPRY</sequence>
<name>A0ABP5E430_9PSEU</name>
<evidence type="ECO:0000259" key="3">
    <source>
        <dbReference type="Pfam" id="PF01156"/>
    </source>
</evidence>
<comment type="caution">
    <text evidence="4">The sequence shown here is derived from an EMBL/GenBank/DDBJ whole genome shotgun (WGS) entry which is preliminary data.</text>
</comment>
<dbReference type="SUPFAM" id="SSF53590">
    <property type="entry name" value="Nucleoside hydrolase"/>
    <property type="match status" value="1"/>
</dbReference>
<dbReference type="InterPro" id="IPR001910">
    <property type="entry name" value="Inosine/uridine_hydrolase_dom"/>
</dbReference>
<dbReference type="Gene3D" id="3.90.245.10">
    <property type="entry name" value="Ribonucleoside hydrolase-like"/>
    <property type="match status" value="1"/>
</dbReference>
<dbReference type="EMBL" id="BAAANN010000059">
    <property type="protein sequence ID" value="GAA1991351.1"/>
    <property type="molecule type" value="Genomic_DNA"/>
</dbReference>
<proteinExistence type="predicted"/>
<keyword evidence="2" id="KW-0326">Glycosidase</keyword>
<dbReference type="Proteomes" id="UP001501116">
    <property type="component" value="Unassembled WGS sequence"/>
</dbReference>
<keyword evidence="1" id="KW-0378">Hydrolase</keyword>
<dbReference type="InterPro" id="IPR036452">
    <property type="entry name" value="Ribo_hydro-like"/>
</dbReference>
<accession>A0ABP5E430</accession>
<evidence type="ECO:0000256" key="1">
    <source>
        <dbReference type="ARBA" id="ARBA00022801"/>
    </source>
</evidence>